<keyword evidence="4" id="KW-1185">Reference proteome</keyword>
<evidence type="ECO:0000313" key="3">
    <source>
        <dbReference type="EMBL" id="MCF7559718.1"/>
    </source>
</evidence>
<name>A0ABS9IH62_9FLAO</name>
<dbReference type="Pfam" id="PF11738">
    <property type="entry name" value="DUF3298"/>
    <property type="match status" value="1"/>
</dbReference>
<dbReference type="Gene3D" id="3.30.565.40">
    <property type="entry name" value="Fervidobacterium nodosum Rt17-B1 like"/>
    <property type="match status" value="1"/>
</dbReference>
<evidence type="ECO:0000259" key="2">
    <source>
        <dbReference type="Pfam" id="PF13739"/>
    </source>
</evidence>
<dbReference type="Gene3D" id="3.90.640.20">
    <property type="entry name" value="Heat-shock cognate protein, ATPase"/>
    <property type="match status" value="1"/>
</dbReference>
<dbReference type="RefSeq" id="WP_237230384.1">
    <property type="nucleotide sequence ID" value="NZ_JAKKDV010000001.1"/>
</dbReference>
<dbReference type="EMBL" id="JAKKDV010000001">
    <property type="protein sequence ID" value="MCF7559718.1"/>
    <property type="molecule type" value="Genomic_DNA"/>
</dbReference>
<feature type="domain" description="Deacetylase PdaC" evidence="2">
    <location>
        <begin position="40"/>
        <end position="139"/>
    </location>
</feature>
<dbReference type="InterPro" id="IPR025303">
    <property type="entry name" value="PdaC"/>
</dbReference>
<dbReference type="InterPro" id="IPR021729">
    <property type="entry name" value="DUF3298"/>
</dbReference>
<proteinExistence type="predicted"/>
<evidence type="ECO:0000259" key="1">
    <source>
        <dbReference type="Pfam" id="PF11738"/>
    </source>
</evidence>
<dbReference type="InterPro" id="IPR037126">
    <property type="entry name" value="PdaC/RsiV-like_sf"/>
</dbReference>
<feature type="domain" description="DUF3298" evidence="1">
    <location>
        <begin position="176"/>
        <end position="228"/>
    </location>
</feature>
<dbReference type="Pfam" id="PF13739">
    <property type="entry name" value="PdaC"/>
    <property type="match status" value="1"/>
</dbReference>
<evidence type="ECO:0000313" key="4">
    <source>
        <dbReference type="Proteomes" id="UP001200022"/>
    </source>
</evidence>
<gene>
    <name evidence="3" type="ORF">L3X39_03645</name>
</gene>
<organism evidence="3 4">
    <name type="scientific">Flaviramulus multivorans</name>
    <dbReference type="NCBI Taxonomy" id="1304750"/>
    <lineage>
        <taxon>Bacteria</taxon>
        <taxon>Pseudomonadati</taxon>
        <taxon>Bacteroidota</taxon>
        <taxon>Flavobacteriia</taxon>
        <taxon>Flavobacteriales</taxon>
        <taxon>Flavobacteriaceae</taxon>
        <taxon>Flaviramulus</taxon>
    </lineage>
</organism>
<sequence length="239" mass="26760">MLSKKLIAIIGCFFFLLSCKEELKLEFSDINVSTDNNDLVEVNIPFVTGNTLISDKINAAISKNVITALHIGNAESITSKSIEESIAIFNQEYDTFKTDFPETVAEWEAQIDGEVMFQSSEIISLAITKYTFTGGAHGILTITFLNFNAQTGNSIENIELFNNLKSFKTLAKTYFDKTVTDKNTLFEPENFELPANLGYNDEGIVLLYNTYEIAPYSTGIIEFLVPFEEAKPYLVFNSL</sequence>
<reference evidence="3 4" key="1">
    <citation type="submission" date="2022-01" db="EMBL/GenBank/DDBJ databases">
        <title>Draft genome sequence of Sabulilitoribacter multivorans KCTC 32326.</title>
        <authorList>
            <person name="Oh J.-S."/>
        </authorList>
    </citation>
    <scope>NUCLEOTIDE SEQUENCE [LARGE SCALE GENOMIC DNA]</scope>
    <source>
        <strain evidence="3 4">M-M16</strain>
    </source>
</reference>
<dbReference type="PROSITE" id="PS51257">
    <property type="entry name" value="PROKAR_LIPOPROTEIN"/>
    <property type="match status" value="1"/>
</dbReference>
<dbReference type="Proteomes" id="UP001200022">
    <property type="component" value="Unassembled WGS sequence"/>
</dbReference>
<comment type="caution">
    <text evidence="3">The sequence shown here is derived from an EMBL/GenBank/DDBJ whole genome shotgun (WGS) entry which is preliminary data.</text>
</comment>
<accession>A0ABS9IH62</accession>
<protein>
    <submittedName>
        <fullName evidence="3">DUF3298 and DUF4163 domain-containing protein</fullName>
    </submittedName>
</protein>